<protein>
    <recommendedName>
        <fullName evidence="4">F-box domain-containing protein</fullName>
    </recommendedName>
</protein>
<evidence type="ECO:0000256" key="1">
    <source>
        <dbReference type="SAM" id="MobiDB-lite"/>
    </source>
</evidence>
<dbReference type="EMBL" id="DF845277">
    <property type="protein sequence ID" value="GAT49149.1"/>
    <property type="molecule type" value="Genomic_DNA"/>
</dbReference>
<reference evidence="2" key="1">
    <citation type="submission" date="2014-09" db="EMBL/GenBank/DDBJ databases">
        <title>Genome sequence of the luminous mushroom Mycena chlorophos for searching fungal bioluminescence genes.</title>
        <authorList>
            <person name="Tanaka Y."/>
            <person name="Kasuga D."/>
            <person name="Oba Y."/>
            <person name="Hase S."/>
            <person name="Sato K."/>
            <person name="Oba Y."/>
            <person name="Sakakibara Y."/>
        </authorList>
    </citation>
    <scope>NUCLEOTIDE SEQUENCE</scope>
</reference>
<dbReference type="InterPro" id="IPR036047">
    <property type="entry name" value="F-box-like_dom_sf"/>
</dbReference>
<accession>A0ABQ0LF50</accession>
<name>A0ABQ0LF50_MYCCL</name>
<sequence>MAGTSELASGLTESPAPGAPKHPITSEALPDELVAEIFTRYLPPYPSFPPWVGPGSPTHLLGVCRVWRAIALNTPSLWRAIHVESIDRKDIETAHLWLKRSGSSLLALQIVTVYHNPLASTATTARSPDTAAELSHPLVQELLANRWRWEYVDWDLSEPMIASFAAAPVPNLVHLSLGTVRRPPLAPRTQVLRLTECERLRAVNLWNVAVDNTSFAVGQLTTLTIINVDSCYQCMKVLEAARNLVECRLYIRPRALTRNRSFDFDSLDGYLVEVPRLETLVFEDITTPSQDWLARLVVPSLRRLAVSCELLDTRDVNDSAIASLWSGCRGMIGIRSTTSRVIRSRVG</sequence>
<dbReference type="SUPFAM" id="SSF81383">
    <property type="entry name" value="F-box domain"/>
    <property type="match status" value="1"/>
</dbReference>
<gene>
    <name evidence="2" type="ORF">MCHLO_06495</name>
</gene>
<dbReference type="Gene3D" id="1.20.1280.50">
    <property type="match status" value="1"/>
</dbReference>
<evidence type="ECO:0000313" key="2">
    <source>
        <dbReference type="EMBL" id="GAT49149.1"/>
    </source>
</evidence>
<proteinExistence type="predicted"/>
<evidence type="ECO:0000313" key="3">
    <source>
        <dbReference type="Proteomes" id="UP000815677"/>
    </source>
</evidence>
<dbReference type="Proteomes" id="UP000815677">
    <property type="component" value="Unassembled WGS sequence"/>
</dbReference>
<organism evidence="2 3">
    <name type="scientific">Mycena chlorophos</name>
    <name type="common">Agaric fungus</name>
    <name type="synonym">Agaricus chlorophos</name>
    <dbReference type="NCBI Taxonomy" id="658473"/>
    <lineage>
        <taxon>Eukaryota</taxon>
        <taxon>Fungi</taxon>
        <taxon>Dikarya</taxon>
        <taxon>Basidiomycota</taxon>
        <taxon>Agaricomycotina</taxon>
        <taxon>Agaricomycetes</taxon>
        <taxon>Agaricomycetidae</taxon>
        <taxon>Agaricales</taxon>
        <taxon>Marasmiineae</taxon>
        <taxon>Mycenaceae</taxon>
        <taxon>Mycena</taxon>
    </lineage>
</organism>
<dbReference type="InterPro" id="IPR032675">
    <property type="entry name" value="LRR_dom_sf"/>
</dbReference>
<feature type="region of interest" description="Disordered" evidence="1">
    <location>
        <begin position="1"/>
        <end position="25"/>
    </location>
</feature>
<dbReference type="Gene3D" id="3.80.10.10">
    <property type="entry name" value="Ribonuclease Inhibitor"/>
    <property type="match status" value="1"/>
</dbReference>
<keyword evidence="3" id="KW-1185">Reference proteome</keyword>
<evidence type="ECO:0008006" key="4">
    <source>
        <dbReference type="Google" id="ProtNLM"/>
    </source>
</evidence>